<feature type="non-terminal residue" evidence="2">
    <location>
        <position position="143"/>
    </location>
</feature>
<evidence type="ECO:0000256" key="1">
    <source>
        <dbReference type="SAM" id="MobiDB-lite"/>
    </source>
</evidence>
<dbReference type="Proteomes" id="UP000626109">
    <property type="component" value="Unassembled WGS sequence"/>
</dbReference>
<comment type="caution">
    <text evidence="2">The sequence shown here is derived from an EMBL/GenBank/DDBJ whole genome shotgun (WGS) entry which is preliminary data.</text>
</comment>
<organism evidence="2 3">
    <name type="scientific">Polarella glacialis</name>
    <name type="common">Dinoflagellate</name>
    <dbReference type="NCBI Taxonomy" id="89957"/>
    <lineage>
        <taxon>Eukaryota</taxon>
        <taxon>Sar</taxon>
        <taxon>Alveolata</taxon>
        <taxon>Dinophyceae</taxon>
        <taxon>Suessiales</taxon>
        <taxon>Suessiaceae</taxon>
        <taxon>Polarella</taxon>
    </lineage>
</organism>
<gene>
    <name evidence="2" type="ORF">PGLA2088_LOCUS17130</name>
</gene>
<dbReference type="AlphaFoldDB" id="A0A813J945"/>
<proteinExistence type="predicted"/>
<dbReference type="EMBL" id="CAJNNW010022347">
    <property type="protein sequence ID" value="CAE8669210.1"/>
    <property type="molecule type" value="Genomic_DNA"/>
</dbReference>
<evidence type="ECO:0000313" key="2">
    <source>
        <dbReference type="EMBL" id="CAE8669210.1"/>
    </source>
</evidence>
<protein>
    <submittedName>
        <fullName evidence="2">Uncharacterized protein</fullName>
    </submittedName>
</protein>
<evidence type="ECO:0000313" key="3">
    <source>
        <dbReference type="Proteomes" id="UP000626109"/>
    </source>
</evidence>
<feature type="region of interest" description="Disordered" evidence="1">
    <location>
        <begin position="52"/>
        <end position="78"/>
    </location>
</feature>
<name>A0A813J945_POLGL</name>
<feature type="non-terminal residue" evidence="2">
    <location>
        <position position="1"/>
    </location>
</feature>
<sequence length="143" mass="15780">AAERAAAVAAAGKIESLQKLQAILDSQHRIFTQTWEDMKDQVYSALLHQVPTATRPDTPTSTYSASSTRTPPQDCSRSLSRAVAAAPEFMQRSASSAAAVVDHPVEGNARESTLQMWSHLGSELRVVVQRNRHLEEDNKRLRQ</sequence>
<reference evidence="2" key="1">
    <citation type="submission" date="2021-02" db="EMBL/GenBank/DDBJ databases">
        <authorList>
            <person name="Dougan E. K."/>
            <person name="Rhodes N."/>
            <person name="Thang M."/>
            <person name="Chan C."/>
        </authorList>
    </citation>
    <scope>NUCLEOTIDE SEQUENCE</scope>
</reference>
<accession>A0A813J945</accession>